<evidence type="ECO:0000256" key="1">
    <source>
        <dbReference type="SAM" id="Coils"/>
    </source>
</evidence>
<sequence>MDTMTQNTLADLRSMEHAIDDKKDRYLLGLCTLFVATIEDAKDRISQLELVFCCQLFPAFQNKLLESRQALQESEDLHSQALQEWQASREELLREIQELRTDRESRILHLRQELQGLLGEIQARAEEASQCKLELQEQSKLHKLEVGELQQELSRLRRELKVTNPPSEDRLREGPPGNEQGASLQSKLVKLSGEAADLRQENSKLLQENQKFSQLSAELRSLKSKMPSATPTVPDMSSDSKDLQLKLEQKSQERSLECFRRQLLSAEVEKERKATHAALLKLHSLKKRYQSLRKQYTVLFRHSHLSDLQKQAGVSKKQVEPDLDETADERYGWAQTKVQVQKTNTTYHEPSSIRCYRVSCRPAA</sequence>
<proteinExistence type="predicted"/>
<gene>
    <name evidence="3" type="ORF">GOP47_0025773</name>
</gene>
<keyword evidence="1" id="KW-0175">Coiled coil</keyword>
<dbReference type="EMBL" id="JABFUD020000025">
    <property type="protein sequence ID" value="KAI5059454.1"/>
    <property type="molecule type" value="Genomic_DNA"/>
</dbReference>
<organism evidence="3 4">
    <name type="scientific">Adiantum capillus-veneris</name>
    <name type="common">Maidenhair fern</name>
    <dbReference type="NCBI Taxonomy" id="13818"/>
    <lineage>
        <taxon>Eukaryota</taxon>
        <taxon>Viridiplantae</taxon>
        <taxon>Streptophyta</taxon>
        <taxon>Embryophyta</taxon>
        <taxon>Tracheophyta</taxon>
        <taxon>Polypodiopsida</taxon>
        <taxon>Polypodiidae</taxon>
        <taxon>Polypodiales</taxon>
        <taxon>Pteridineae</taxon>
        <taxon>Pteridaceae</taxon>
        <taxon>Vittarioideae</taxon>
        <taxon>Adiantum</taxon>
    </lineage>
</organism>
<reference evidence="3" key="1">
    <citation type="submission" date="2021-01" db="EMBL/GenBank/DDBJ databases">
        <title>Adiantum capillus-veneris genome.</title>
        <authorList>
            <person name="Fang Y."/>
            <person name="Liao Q."/>
        </authorList>
    </citation>
    <scope>NUCLEOTIDE SEQUENCE</scope>
    <source>
        <strain evidence="3">H3</strain>
        <tissue evidence="3">Leaf</tissue>
    </source>
</reference>
<feature type="compositionally biased region" description="Basic and acidic residues" evidence="2">
    <location>
        <begin position="158"/>
        <end position="173"/>
    </location>
</feature>
<evidence type="ECO:0000313" key="4">
    <source>
        <dbReference type="Proteomes" id="UP000886520"/>
    </source>
</evidence>
<feature type="region of interest" description="Disordered" evidence="2">
    <location>
        <begin position="158"/>
        <end position="183"/>
    </location>
</feature>
<dbReference type="AlphaFoldDB" id="A0A9D4Z382"/>
<dbReference type="Proteomes" id="UP000886520">
    <property type="component" value="Chromosome 25"/>
</dbReference>
<feature type="coiled-coil region" evidence="1">
    <location>
        <begin position="188"/>
        <end position="225"/>
    </location>
</feature>
<keyword evidence="4" id="KW-1185">Reference proteome</keyword>
<protein>
    <submittedName>
        <fullName evidence="3">Uncharacterized protein</fullName>
    </submittedName>
</protein>
<name>A0A9D4Z382_ADICA</name>
<comment type="caution">
    <text evidence="3">The sequence shown here is derived from an EMBL/GenBank/DDBJ whole genome shotgun (WGS) entry which is preliminary data.</text>
</comment>
<evidence type="ECO:0000313" key="3">
    <source>
        <dbReference type="EMBL" id="KAI5059454.1"/>
    </source>
</evidence>
<dbReference type="OrthoDB" id="5801062at2759"/>
<evidence type="ECO:0000256" key="2">
    <source>
        <dbReference type="SAM" id="MobiDB-lite"/>
    </source>
</evidence>
<accession>A0A9D4Z382</accession>